<sequence>MKRWLPALWGVAFFSQAATVPALTSTPPNALSLFGQEQGLTASERSGVQLAQKWINGNIQPITAPDGAVVYYYGASLPSVVCSPLKTCDIQLEPGEQLVKTGINVGDSVRWTITPTLSGSGSNAVTHIIVKPSDVGLETSLMLTTNRRSYMFKLVSRQSDWMPVVRFDYPETINTALSSLYAKQASATAEKQLGNGLNIDNLDFNYGVDGQAAFTPIRVYNNSIKTILEMPRSVATGKLPSLLVVNAGRRELINYRYNQGKFIVDGLPKEIVLVIGAGKYQQSVLIKHKG</sequence>
<name>A0A2T3J678_9GAMM</name>
<accession>A0A2T3J678</accession>
<feature type="chain" id="PRO_5015644113" evidence="3">
    <location>
        <begin position="18"/>
        <end position="290"/>
    </location>
</feature>
<organism evidence="4 5">
    <name type="scientific">Photobacterium frigidiphilum</name>
    <dbReference type="NCBI Taxonomy" id="264736"/>
    <lineage>
        <taxon>Bacteria</taxon>
        <taxon>Pseudomonadati</taxon>
        <taxon>Pseudomonadota</taxon>
        <taxon>Gammaproteobacteria</taxon>
        <taxon>Vibrionales</taxon>
        <taxon>Vibrionaceae</taxon>
        <taxon>Photobacterium</taxon>
    </lineage>
</organism>
<dbReference type="CDD" id="cd06911">
    <property type="entry name" value="VirB9_CagX_TrbG"/>
    <property type="match status" value="1"/>
</dbReference>
<evidence type="ECO:0000256" key="1">
    <source>
        <dbReference type="ARBA" id="ARBA00006135"/>
    </source>
</evidence>
<keyword evidence="5" id="KW-1185">Reference proteome</keyword>
<dbReference type="NCBIfam" id="TIGR02775">
    <property type="entry name" value="TrbG_Ti"/>
    <property type="match status" value="1"/>
</dbReference>
<dbReference type="AlphaFoldDB" id="A0A2T3J678"/>
<evidence type="ECO:0000256" key="2">
    <source>
        <dbReference type="ARBA" id="ARBA00022729"/>
    </source>
</evidence>
<dbReference type="InterPro" id="IPR038161">
    <property type="entry name" value="VirB9/CagX/TrbG_C_sf"/>
</dbReference>
<evidence type="ECO:0000313" key="4">
    <source>
        <dbReference type="EMBL" id="PSU42847.1"/>
    </source>
</evidence>
<evidence type="ECO:0000256" key="3">
    <source>
        <dbReference type="SAM" id="SignalP"/>
    </source>
</evidence>
<protein>
    <submittedName>
        <fullName evidence="4">P-type conjugative transfer protein TrbG</fullName>
    </submittedName>
</protein>
<dbReference type="RefSeq" id="WP_107246666.1">
    <property type="nucleotide sequence ID" value="NZ_PYMJ01000063.1"/>
</dbReference>
<feature type="signal peptide" evidence="3">
    <location>
        <begin position="1"/>
        <end position="17"/>
    </location>
</feature>
<dbReference type="Pfam" id="PF03524">
    <property type="entry name" value="CagX"/>
    <property type="match status" value="1"/>
</dbReference>
<dbReference type="InterPro" id="IPR014142">
    <property type="entry name" value="TrbG_Ti"/>
</dbReference>
<dbReference type="InterPro" id="IPR033645">
    <property type="entry name" value="VirB9/CagX/TrbG_C"/>
</dbReference>
<dbReference type="Proteomes" id="UP000240987">
    <property type="component" value="Unassembled WGS sequence"/>
</dbReference>
<proteinExistence type="inferred from homology"/>
<keyword evidence="2 3" id="KW-0732">Signal</keyword>
<reference evidence="4 5" key="1">
    <citation type="submission" date="2018-01" db="EMBL/GenBank/DDBJ databases">
        <title>Whole genome sequencing of Histamine producing bacteria.</title>
        <authorList>
            <person name="Butler K."/>
        </authorList>
    </citation>
    <scope>NUCLEOTIDE SEQUENCE [LARGE SCALE GENOMIC DNA]</scope>
    <source>
        <strain evidence="4 5">JCM 12947</strain>
    </source>
</reference>
<dbReference type="EMBL" id="PYMJ01000063">
    <property type="protein sequence ID" value="PSU42847.1"/>
    <property type="molecule type" value="Genomic_DNA"/>
</dbReference>
<comment type="caution">
    <text evidence="4">The sequence shown here is derived from an EMBL/GenBank/DDBJ whole genome shotgun (WGS) entry which is preliminary data.</text>
</comment>
<dbReference type="InterPro" id="IPR010258">
    <property type="entry name" value="Conjugal_tfr_TrbG/VirB9/CagX"/>
</dbReference>
<comment type="similarity">
    <text evidence="1">Belongs to the TrbG/VirB9 family.</text>
</comment>
<dbReference type="OrthoDB" id="5357875at2"/>
<dbReference type="Gene3D" id="2.60.40.2500">
    <property type="match status" value="1"/>
</dbReference>
<evidence type="ECO:0000313" key="5">
    <source>
        <dbReference type="Proteomes" id="UP000240987"/>
    </source>
</evidence>
<gene>
    <name evidence="4" type="primary">trbG</name>
    <name evidence="4" type="ORF">C9J12_28715</name>
</gene>